<sequence length="79" mass="9004">MLLLSSPSLISPFNFTHLNFRILFLGVESGEDLREEKKMGCWGCGEKRFRVRGGPRNGKRSSSKARPTTLIHFPERVLI</sequence>
<reference evidence="1 2" key="1">
    <citation type="submission" date="2023-12" db="EMBL/GenBank/DDBJ databases">
        <title>A high-quality genome assembly for Dillenia turbinata (Dilleniales).</title>
        <authorList>
            <person name="Chanderbali A."/>
        </authorList>
    </citation>
    <scope>NUCLEOTIDE SEQUENCE [LARGE SCALE GENOMIC DNA]</scope>
    <source>
        <strain evidence="1">LSX21</strain>
        <tissue evidence="1">Leaf</tissue>
    </source>
</reference>
<evidence type="ECO:0000313" key="1">
    <source>
        <dbReference type="EMBL" id="KAK6925623.1"/>
    </source>
</evidence>
<evidence type="ECO:0000313" key="2">
    <source>
        <dbReference type="Proteomes" id="UP001370490"/>
    </source>
</evidence>
<name>A0AAN8Z9P5_9MAGN</name>
<proteinExistence type="predicted"/>
<keyword evidence="2" id="KW-1185">Reference proteome</keyword>
<gene>
    <name evidence="1" type="ORF">RJ641_007342</name>
</gene>
<protein>
    <submittedName>
        <fullName evidence="1">Uncharacterized protein</fullName>
    </submittedName>
</protein>
<dbReference type="Proteomes" id="UP001370490">
    <property type="component" value="Unassembled WGS sequence"/>
</dbReference>
<dbReference type="AlphaFoldDB" id="A0AAN8Z9P5"/>
<comment type="caution">
    <text evidence="1">The sequence shown here is derived from an EMBL/GenBank/DDBJ whole genome shotgun (WGS) entry which is preliminary data.</text>
</comment>
<dbReference type="EMBL" id="JBAMMX010000015">
    <property type="protein sequence ID" value="KAK6925623.1"/>
    <property type="molecule type" value="Genomic_DNA"/>
</dbReference>
<accession>A0AAN8Z9P5</accession>
<organism evidence="1 2">
    <name type="scientific">Dillenia turbinata</name>
    <dbReference type="NCBI Taxonomy" id="194707"/>
    <lineage>
        <taxon>Eukaryota</taxon>
        <taxon>Viridiplantae</taxon>
        <taxon>Streptophyta</taxon>
        <taxon>Embryophyta</taxon>
        <taxon>Tracheophyta</taxon>
        <taxon>Spermatophyta</taxon>
        <taxon>Magnoliopsida</taxon>
        <taxon>eudicotyledons</taxon>
        <taxon>Gunneridae</taxon>
        <taxon>Pentapetalae</taxon>
        <taxon>Dilleniales</taxon>
        <taxon>Dilleniaceae</taxon>
        <taxon>Dillenia</taxon>
    </lineage>
</organism>